<accession>A0A7T7KXY6</accession>
<dbReference type="RefSeq" id="WP_200397515.1">
    <property type="nucleotide sequence ID" value="NZ_CP066831.1"/>
</dbReference>
<gene>
    <name evidence="1" type="ORF">JEQ17_26415</name>
</gene>
<dbReference type="EMBL" id="CP066831">
    <property type="protein sequence ID" value="QQM42606.1"/>
    <property type="molecule type" value="Genomic_DNA"/>
</dbReference>
<dbReference type="AlphaFoldDB" id="A0A7T7KXY6"/>
<dbReference type="SUPFAM" id="SSF52833">
    <property type="entry name" value="Thioredoxin-like"/>
    <property type="match status" value="1"/>
</dbReference>
<organism evidence="1 2">
    <name type="scientific">Streptomyces liliifuscus</name>
    <dbReference type="NCBI Taxonomy" id="2797636"/>
    <lineage>
        <taxon>Bacteria</taxon>
        <taxon>Bacillati</taxon>
        <taxon>Actinomycetota</taxon>
        <taxon>Actinomycetes</taxon>
        <taxon>Kitasatosporales</taxon>
        <taxon>Streptomycetaceae</taxon>
        <taxon>Streptomyces</taxon>
    </lineage>
</organism>
<evidence type="ECO:0000313" key="1">
    <source>
        <dbReference type="EMBL" id="QQM42606.1"/>
    </source>
</evidence>
<reference evidence="1 2" key="1">
    <citation type="submission" date="2020-12" db="EMBL/GenBank/DDBJ databases">
        <title>A novel species.</title>
        <authorList>
            <person name="Li K."/>
        </authorList>
    </citation>
    <scope>NUCLEOTIDE SEQUENCE [LARGE SCALE GENOMIC DNA]</scope>
    <source>
        <strain evidence="1 2">ZYC-3</strain>
    </source>
</reference>
<proteinExistence type="predicted"/>
<dbReference type="PANTHER" id="PTHR33558:SF1">
    <property type="entry name" value="GLUTAREDOXIN-LIKE PROTEIN C5ORF63 HOMOLOG"/>
    <property type="match status" value="1"/>
</dbReference>
<evidence type="ECO:0000313" key="2">
    <source>
        <dbReference type="Proteomes" id="UP000595636"/>
    </source>
</evidence>
<dbReference type="PANTHER" id="PTHR33558">
    <property type="entry name" value="GLUTAREDOXIN-LIKE PROTEIN C5ORF63 HOMOLOG"/>
    <property type="match status" value="1"/>
</dbReference>
<dbReference type="Pfam" id="PF05768">
    <property type="entry name" value="Glrx-like"/>
    <property type="match status" value="1"/>
</dbReference>
<name>A0A7T7KXY6_9ACTN</name>
<protein>
    <submittedName>
        <fullName evidence="1">Glutaredoxin family protein</fullName>
    </submittedName>
</protein>
<dbReference type="InterPro" id="IPR008554">
    <property type="entry name" value="Glutaredoxin-like"/>
</dbReference>
<dbReference type="KEGG" id="slf:JEQ17_26415"/>
<keyword evidence="2" id="KW-1185">Reference proteome</keyword>
<dbReference type="InterPro" id="IPR052565">
    <property type="entry name" value="Glutaredoxin-like_YDR286C"/>
</dbReference>
<dbReference type="Proteomes" id="UP000595636">
    <property type="component" value="Chromosome"/>
</dbReference>
<sequence length="99" mass="11558">MDGMSPIFRRGERRAEKSVTPERLVTLIGKPDCHLCEDAQEVVEKVCADLGVRWEKKDITQDEDLHREYWEQIPVVLVDGAQHTFWRVDEGRLRRALKA</sequence>
<dbReference type="Gene3D" id="3.40.30.10">
    <property type="entry name" value="Glutaredoxin"/>
    <property type="match status" value="1"/>
</dbReference>
<dbReference type="InterPro" id="IPR036249">
    <property type="entry name" value="Thioredoxin-like_sf"/>
</dbReference>